<name>A0A5C5FYM5_9BASI</name>
<evidence type="ECO:0000313" key="1">
    <source>
        <dbReference type="EMBL" id="TNY21940.1"/>
    </source>
</evidence>
<evidence type="ECO:0008006" key="3">
    <source>
        <dbReference type="Google" id="ProtNLM"/>
    </source>
</evidence>
<dbReference type="AlphaFoldDB" id="A0A5C5FYM5"/>
<evidence type="ECO:0000313" key="2">
    <source>
        <dbReference type="Proteomes" id="UP000311382"/>
    </source>
</evidence>
<dbReference type="PANTHER" id="PTHR14614">
    <property type="entry name" value="HEPATOCELLULAR CARCINOMA-ASSOCIATED ANTIGEN"/>
    <property type="match status" value="1"/>
</dbReference>
<sequence>MVRLRRPSLPTSVLPKLGRSLTGELTTDRLLTLIAHLRLLYAAPQDGAAHPDEEAVQDWPYSSEVEEDDGVDPLHAHDAFERTWAVNWLNLVVKRGEEWMQEAEDMGDDQEKEVRARIVEEAAQLVSLMSATSEGGSILRPLLLPTCLPDADPQTEPLLITLNDGLPSSLDPTSVGLQSWGSSIILARMIALDPLTFGLGVPNHRALELGAGTGLLSLVWKGMSERLGAPSEVFATDYHEAVLDNLKRNVEANSAAITPAASPSGSRANSPYINPADSSTNVMPPPFDRPFHTLLAADVVYGPEHAEWLKSCVEQFLGRYRPAFHLIVPLRPTHVEAIASINKVFPMREDLPPRKEGEPWRVAVESVTEIERVKGVGRADEENYRLLRIGFV</sequence>
<feature type="non-terminal residue" evidence="1">
    <location>
        <position position="392"/>
    </location>
</feature>
<reference evidence="1 2" key="1">
    <citation type="submission" date="2019-03" db="EMBL/GenBank/DDBJ databases">
        <title>Rhodosporidium diobovatum UCD-FST 08-225 genome sequencing, assembly, and annotation.</title>
        <authorList>
            <person name="Fakankun I.U."/>
            <person name="Fristensky B."/>
            <person name="Levin D.B."/>
        </authorList>
    </citation>
    <scope>NUCLEOTIDE SEQUENCE [LARGE SCALE GENOMIC DNA]</scope>
    <source>
        <strain evidence="1 2">UCD-FST 08-225</strain>
    </source>
</reference>
<protein>
    <recommendedName>
        <fullName evidence="3">Methyltransferase-domain-containing protein</fullName>
    </recommendedName>
</protein>
<dbReference type="GO" id="GO:0008757">
    <property type="term" value="F:S-adenosylmethionine-dependent methyltransferase activity"/>
    <property type="evidence" value="ECO:0007669"/>
    <property type="project" value="UniProtKB-ARBA"/>
</dbReference>
<dbReference type="Proteomes" id="UP000311382">
    <property type="component" value="Unassembled WGS sequence"/>
</dbReference>
<dbReference type="InterPro" id="IPR029063">
    <property type="entry name" value="SAM-dependent_MTases_sf"/>
</dbReference>
<dbReference type="PANTHER" id="PTHR14614:SF147">
    <property type="entry name" value="S-ADENOSYLMETHIONINE-DEPENDENT METHYLTRANSFERASE OF THE SEVEN BETA-STRAND FAMILY"/>
    <property type="match status" value="1"/>
</dbReference>
<dbReference type="InterPro" id="IPR019410">
    <property type="entry name" value="Methyltransf_16"/>
</dbReference>
<organism evidence="1 2">
    <name type="scientific">Rhodotorula diobovata</name>
    <dbReference type="NCBI Taxonomy" id="5288"/>
    <lineage>
        <taxon>Eukaryota</taxon>
        <taxon>Fungi</taxon>
        <taxon>Dikarya</taxon>
        <taxon>Basidiomycota</taxon>
        <taxon>Pucciniomycotina</taxon>
        <taxon>Microbotryomycetes</taxon>
        <taxon>Sporidiobolales</taxon>
        <taxon>Sporidiobolaceae</taxon>
        <taxon>Rhodotorula</taxon>
    </lineage>
</organism>
<keyword evidence="2" id="KW-1185">Reference proteome</keyword>
<dbReference type="SUPFAM" id="SSF53335">
    <property type="entry name" value="S-adenosyl-L-methionine-dependent methyltransferases"/>
    <property type="match status" value="1"/>
</dbReference>
<dbReference type="Pfam" id="PF10294">
    <property type="entry name" value="Methyltransf_16"/>
    <property type="match status" value="1"/>
</dbReference>
<dbReference type="Gene3D" id="3.40.50.150">
    <property type="entry name" value="Vaccinia Virus protein VP39"/>
    <property type="match status" value="1"/>
</dbReference>
<dbReference type="OrthoDB" id="433955at2759"/>
<accession>A0A5C5FYM5</accession>
<gene>
    <name evidence="1" type="ORF">DMC30DRAFT_434751</name>
</gene>
<comment type="caution">
    <text evidence="1">The sequence shown here is derived from an EMBL/GenBank/DDBJ whole genome shotgun (WGS) entry which is preliminary data.</text>
</comment>
<dbReference type="STRING" id="5288.A0A5C5FYM5"/>
<proteinExistence type="predicted"/>
<dbReference type="EMBL" id="SOZI01000034">
    <property type="protein sequence ID" value="TNY21940.1"/>
    <property type="molecule type" value="Genomic_DNA"/>
</dbReference>